<dbReference type="EMBL" id="BNJK01000001">
    <property type="protein sequence ID" value="GHO96930.1"/>
    <property type="molecule type" value="Genomic_DNA"/>
</dbReference>
<dbReference type="RefSeq" id="WP_220207519.1">
    <property type="nucleotide sequence ID" value="NZ_BNJK01000001.1"/>
</dbReference>
<protein>
    <recommendedName>
        <fullName evidence="4">Bacterial transcriptional activator domain-containing protein</fullName>
    </recommendedName>
</protein>
<keyword evidence="2" id="KW-0067">ATP-binding</keyword>
<organism evidence="5 6">
    <name type="scientific">Reticulibacter mediterranei</name>
    <dbReference type="NCBI Taxonomy" id="2778369"/>
    <lineage>
        <taxon>Bacteria</taxon>
        <taxon>Bacillati</taxon>
        <taxon>Chloroflexota</taxon>
        <taxon>Ktedonobacteria</taxon>
        <taxon>Ktedonobacterales</taxon>
        <taxon>Reticulibacteraceae</taxon>
        <taxon>Reticulibacter</taxon>
    </lineage>
</organism>
<keyword evidence="3" id="KW-0802">TPR repeat</keyword>
<dbReference type="InterPro" id="IPR016032">
    <property type="entry name" value="Sig_transdc_resp-reg_C-effctor"/>
</dbReference>
<keyword evidence="6" id="KW-1185">Reference proteome</keyword>
<feature type="domain" description="Bacterial transcriptional activator" evidence="4">
    <location>
        <begin position="191"/>
        <end position="333"/>
    </location>
</feature>
<dbReference type="Gene3D" id="1.10.10.10">
    <property type="entry name" value="Winged helix-like DNA-binding domain superfamily/Winged helix DNA-binding domain"/>
    <property type="match status" value="1"/>
</dbReference>
<dbReference type="InterPro" id="IPR046738">
    <property type="entry name" value="DUF6788"/>
</dbReference>
<dbReference type="Pfam" id="PF03704">
    <property type="entry name" value="BTAD"/>
    <property type="match status" value="1"/>
</dbReference>
<evidence type="ECO:0000313" key="5">
    <source>
        <dbReference type="EMBL" id="GHO96930.1"/>
    </source>
</evidence>
<dbReference type="GO" id="GO:0005524">
    <property type="term" value="F:ATP binding"/>
    <property type="evidence" value="ECO:0007669"/>
    <property type="project" value="UniProtKB-KW"/>
</dbReference>
<dbReference type="PANTHER" id="PTHR16305:SF28">
    <property type="entry name" value="GUANYLATE CYCLASE DOMAIN-CONTAINING PROTEIN"/>
    <property type="match status" value="1"/>
</dbReference>
<evidence type="ECO:0000313" key="6">
    <source>
        <dbReference type="Proteomes" id="UP000597444"/>
    </source>
</evidence>
<feature type="repeat" description="TPR" evidence="3">
    <location>
        <begin position="1012"/>
        <end position="1045"/>
    </location>
</feature>
<dbReference type="GO" id="GO:0006355">
    <property type="term" value="P:regulation of DNA-templated transcription"/>
    <property type="evidence" value="ECO:0007669"/>
    <property type="project" value="InterPro"/>
</dbReference>
<sequence>MNSKITYHQQVSYCGKPRCRKCREGTGHGPYWYAYQTVEGKTTRTYVGKNLPPDVQASMEGQRETPVPLHEQEQEQALIRIYVLGQFRLERRSSRTTSEWQTVTDSAWQHQRVRALLGCLVSSTGRKLGREQIMDALWPDLDLETAASRLDRAVYSLRQLFEPSRNRPATSPFLLTEREQLVLADQSQVWVDADAFEHLLAQARETDDLGKQESLLDEAATLYGGDFLPEERRVEWAMGRRESLQRSWIGLLLDLARLRIDRDALTSAIEPLDRLLSVDPTNEAAVQRLMKLLYELGRRGEALRAYKRLAQVLQQEYRIAPLPETRAIYEALRSGGTSPTVPASSMATQTETRREVRTEAVVIQIGRAHQSPLVGREEELGVLRNMVLTTEHSARFRLSQRKTLATTFDSTQRRAQCMLLMGDVGIGKTRLAEEVSRDAKRRNWAVAWSRVYAQEGSIPYRLWTEVLRKAMAQGAWQRQELSRRPLVFQPLCALLPELYDYLPPVSFSTPQSPEQEQLNLWMAAHALLTLISESTPLLIALDDLQWADGSSCELLAYLARRIYGHSIVIVGTCRDNELPPSHALRPLLTDLQREHAVETLPLHPLSDEQISTLVTHISSHVASRVSEPLVQHIRDRAAGNPFFAEELARTITLPAEGSNGNGSSSSNGTSNLLDLEKGADLPATINAVLDLRLNRLSPDCLRLLNKAAVLGNSFEFPVINDMEAMTPGSNEDVVLDLLEEALKSGMLTEEGVGTRITYQFWHPLLVDHLYEKLSAARRASLHRRAADIFQHVYRDREDEGAATITHHLVQGGSASHLIARFAERAGNHSYSLSSYVDAEKYYKTSFEHVDPRTDDPQHYAYLLEILGECTRVQGKYDDARDYYEKALNVHSQQNNPSVDPQKEAQIQALLSCEIGLTWYDTGNNAKAQQYYQQSEQTLKNVGVLNGPAWAYLLYQQSYVNWREGNYDNAHITANEALRVFEEKGVHQNNRMEFAGNLTRIRRILVDDTVNLGRTYVLLGMIANGAGQTSEALSHFDAALAIFEQNERPRDITHTCCNLGDLYLRKAEYTQANAVLRRALNLAERIGDTPNLCFITGNIGILDARTANLAEAENEYRRAITLAEDINELASVSPWCTYLSILLQEQNKLDDARATLYRALKISRDMHITPYAGMALVALGNLRISQALVLGIEEKSEKAQSKAMARMLMQAKKTLKHFLILEGIEAETRIEGRLLLAQAHLLSDELDLAYQQTQQAQEEAVQSELTWLVIRAQRLQGCILATQHRYEQAEHFFEQAMRAFRKCGMRLEYARTLYHYGLMLLQWDKAKGKKYDQGLAYLKDARQTFADCKAALDLRLAEQALTEHE</sequence>
<dbReference type="GO" id="GO:0003677">
    <property type="term" value="F:DNA binding"/>
    <property type="evidence" value="ECO:0007669"/>
    <property type="project" value="InterPro"/>
</dbReference>
<dbReference type="GO" id="GO:0004016">
    <property type="term" value="F:adenylate cyclase activity"/>
    <property type="evidence" value="ECO:0007669"/>
    <property type="project" value="TreeGrafter"/>
</dbReference>
<dbReference type="Gene3D" id="3.40.50.300">
    <property type="entry name" value="P-loop containing nucleotide triphosphate hydrolases"/>
    <property type="match status" value="1"/>
</dbReference>
<dbReference type="PANTHER" id="PTHR16305">
    <property type="entry name" value="TESTICULAR SOLUBLE ADENYLYL CYCLASE"/>
    <property type="match status" value="1"/>
</dbReference>
<name>A0A8J3IU48_9CHLR</name>
<dbReference type="InterPro" id="IPR027417">
    <property type="entry name" value="P-loop_NTPase"/>
</dbReference>
<evidence type="ECO:0000256" key="2">
    <source>
        <dbReference type="ARBA" id="ARBA00022840"/>
    </source>
</evidence>
<dbReference type="InterPro" id="IPR019734">
    <property type="entry name" value="TPR_rpt"/>
</dbReference>
<reference evidence="5" key="1">
    <citation type="submission" date="2020-10" db="EMBL/GenBank/DDBJ databases">
        <title>Taxonomic study of unclassified bacteria belonging to the class Ktedonobacteria.</title>
        <authorList>
            <person name="Yabe S."/>
            <person name="Wang C.M."/>
            <person name="Zheng Y."/>
            <person name="Sakai Y."/>
            <person name="Cavaletti L."/>
            <person name="Monciardini P."/>
            <person name="Donadio S."/>
        </authorList>
    </citation>
    <scope>NUCLEOTIDE SEQUENCE</scope>
    <source>
        <strain evidence="5">ID150040</strain>
    </source>
</reference>
<dbReference type="Gene3D" id="1.25.40.10">
    <property type="entry name" value="Tetratricopeptide repeat domain"/>
    <property type="match status" value="4"/>
</dbReference>
<gene>
    <name evidence="5" type="ORF">KSF_069780</name>
</gene>
<comment type="caution">
    <text evidence="5">The sequence shown here is derived from an EMBL/GenBank/DDBJ whole genome shotgun (WGS) entry which is preliminary data.</text>
</comment>
<dbReference type="InterPro" id="IPR011990">
    <property type="entry name" value="TPR-like_helical_dom_sf"/>
</dbReference>
<keyword evidence="1" id="KW-0547">Nucleotide-binding</keyword>
<dbReference type="Pfam" id="PF20586">
    <property type="entry name" value="DUF6788"/>
    <property type="match status" value="1"/>
</dbReference>
<dbReference type="SUPFAM" id="SSF46894">
    <property type="entry name" value="C-terminal effector domain of the bipartite response regulators"/>
    <property type="match status" value="1"/>
</dbReference>
<dbReference type="SUPFAM" id="SSF52540">
    <property type="entry name" value="P-loop containing nucleoside triphosphate hydrolases"/>
    <property type="match status" value="1"/>
</dbReference>
<feature type="repeat" description="TPR" evidence="3">
    <location>
        <begin position="860"/>
        <end position="893"/>
    </location>
</feature>
<evidence type="ECO:0000259" key="4">
    <source>
        <dbReference type="SMART" id="SM01043"/>
    </source>
</evidence>
<proteinExistence type="predicted"/>
<feature type="repeat" description="TPR" evidence="3">
    <location>
        <begin position="1052"/>
        <end position="1085"/>
    </location>
</feature>
<dbReference type="Pfam" id="PF13424">
    <property type="entry name" value="TPR_12"/>
    <property type="match status" value="1"/>
</dbReference>
<dbReference type="SUPFAM" id="SSF48452">
    <property type="entry name" value="TPR-like"/>
    <property type="match status" value="4"/>
</dbReference>
<dbReference type="Pfam" id="PF13191">
    <property type="entry name" value="AAA_16"/>
    <property type="match status" value="1"/>
</dbReference>
<accession>A0A8J3IU48</accession>
<dbReference type="PROSITE" id="PS50005">
    <property type="entry name" value="TPR"/>
    <property type="match status" value="3"/>
</dbReference>
<evidence type="ECO:0000256" key="1">
    <source>
        <dbReference type="ARBA" id="ARBA00022741"/>
    </source>
</evidence>
<dbReference type="SMART" id="SM01043">
    <property type="entry name" value="BTAD"/>
    <property type="match status" value="1"/>
</dbReference>
<evidence type="ECO:0000256" key="3">
    <source>
        <dbReference type="PROSITE-ProRule" id="PRU00339"/>
    </source>
</evidence>
<dbReference type="InterPro" id="IPR005158">
    <property type="entry name" value="BTAD"/>
</dbReference>
<dbReference type="GO" id="GO:0005737">
    <property type="term" value="C:cytoplasm"/>
    <property type="evidence" value="ECO:0007669"/>
    <property type="project" value="TreeGrafter"/>
</dbReference>
<dbReference type="InterPro" id="IPR036388">
    <property type="entry name" value="WH-like_DNA-bd_sf"/>
</dbReference>
<dbReference type="InterPro" id="IPR041664">
    <property type="entry name" value="AAA_16"/>
</dbReference>
<dbReference type="SMART" id="SM00028">
    <property type="entry name" value="TPR"/>
    <property type="match status" value="10"/>
</dbReference>
<dbReference type="Proteomes" id="UP000597444">
    <property type="component" value="Unassembled WGS sequence"/>
</dbReference>